<evidence type="ECO:0000259" key="3">
    <source>
        <dbReference type="PROSITE" id="PS50245"/>
    </source>
</evidence>
<dbReference type="GO" id="GO:0051010">
    <property type="term" value="F:microtubule plus-end binding"/>
    <property type="evidence" value="ECO:0007669"/>
    <property type="project" value="TreeGrafter"/>
</dbReference>
<dbReference type="AlphaFoldDB" id="A0A7R8XF75"/>
<keyword evidence="5" id="KW-1185">Reference proteome</keyword>
<evidence type="ECO:0000256" key="2">
    <source>
        <dbReference type="SAM" id="MobiDB-lite"/>
    </source>
</evidence>
<dbReference type="OrthoDB" id="5412539at2759"/>
<keyword evidence="1" id="KW-0175">Coiled coil</keyword>
<dbReference type="PROSITE" id="PS50245">
    <property type="entry name" value="CAP_GLY_2"/>
    <property type="match status" value="2"/>
</dbReference>
<gene>
    <name evidence="4" type="ORF">DSTB1V02_LOCUS8329</name>
</gene>
<feature type="domain" description="CAP-Gly" evidence="3">
    <location>
        <begin position="35"/>
        <end position="77"/>
    </location>
</feature>
<feature type="coiled-coil region" evidence="1">
    <location>
        <begin position="438"/>
        <end position="493"/>
    </location>
</feature>
<dbReference type="EMBL" id="CAJPEV010001882">
    <property type="protein sequence ID" value="CAG0894718.1"/>
    <property type="molecule type" value="Genomic_DNA"/>
</dbReference>
<reference evidence="4" key="1">
    <citation type="submission" date="2020-11" db="EMBL/GenBank/DDBJ databases">
        <authorList>
            <person name="Tran Van P."/>
        </authorList>
    </citation>
    <scope>NUCLEOTIDE SEQUENCE</scope>
</reference>
<accession>A0A7R8XF75</accession>
<dbReference type="Proteomes" id="UP000677054">
    <property type="component" value="Unassembled WGS sequence"/>
</dbReference>
<dbReference type="InterPro" id="IPR036859">
    <property type="entry name" value="CAP-Gly_dom_sf"/>
</dbReference>
<organism evidence="4">
    <name type="scientific">Darwinula stevensoni</name>
    <dbReference type="NCBI Taxonomy" id="69355"/>
    <lineage>
        <taxon>Eukaryota</taxon>
        <taxon>Metazoa</taxon>
        <taxon>Ecdysozoa</taxon>
        <taxon>Arthropoda</taxon>
        <taxon>Crustacea</taxon>
        <taxon>Oligostraca</taxon>
        <taxon>Ostracoda</taxon>
        <taxon>Podocopa</taxon>
        <taxon>Podocopida</taxon>
        <taxon>Darwinulocopina</taxon>
        <taxon>Darwinuloidea</taxon>
        <taxon>Darwinulidae</taxon>
        <taxon>Darwinula</taxon>
    </lineage>
</organism>
<dbReference type="GO" id="GO:0031122">
    <property type="term" value="P:cytoplasmic microtubule organization"/>
    <property type="evidence" value="ECO:0007669"/>
    <property type="project" value="TreeGrafter"/>
</dbReference>
<feature type="coiled-coil region" evidence="1">
    <location>
        <begin position="310"/>
        <end position="387"/>
    </location>
</feature>
<proteinExistence type="predicted"/>
<feature type="domain" description="CAP-Gly" evidence="3">
    <location>
        <begin position="147"/>
        <end position="194"/>
    </location>
</feature>
<dbReference type="GO" id="GO:0035371">
    <property type="term" value="C:microtubule plus-end"/>
    <property type="evidence" value="ECO:0007669"/>
    <property type="project" value="TreeGrafter"/>
</dbReference>
<dbReference type="Pfam" id="PF01302">
    <property type="entry name" value="CAP_GLY"/>
    <property type="match status" value="2"/>
</dbReference>
<dbReference type="PROSITE" id="PS00845">
    <property type="entry name" value="CAP_GLY_1"/>
    <property type="match status" value="1"/>
</dbReference>
<evidence type="ECO:0000256" key="1">
    <source>
        <dbReference type="SAM" id="Coils"/>
    </source>
</evidence>
<dbReference type="GO" id="GO:0005938">
    <property type="term" value="C:cell cortex"/>
    <property type="evidence" value="ECO:0007669"/>
    <property type="project" value="TreeGrafter"/>
</dbReference>
<dbReference type="Gene3D" id="1.10.287.1490">
    <property type="match status" value="1"/>
</dbReference>
<sequence length="965" mass="108105">MPHASVVLTEDTDQFMVGQRVYVGGTKSGSIVYIGEVKFAPGEWAGVVLDEPIGKNDGSVGGVKYFQCAPNHGVFSRLTRLTYDPISPTTNGASSDIPTTRMINSFVKSGSPTASEKSAILKDLKLGDRVMVTSTTGTKVGFLRYLGPTEFAPGEWAGVELDDPIGKNDGSVAGKRFPSSRYFECRVQHGLFAPIHKLSKSPYQRKSSRQRRGSGESLSSMSSTASANRGARVRLGITSLSGPQKSIGRSSLSGPSATTAALQVPSLVLWLTLTSAGHEIPPLALNAHSFQAALSHEHIFQPDQRKQASLKEKQEHVEQLLQEVDLERAEVARVSVRANDLESQYHTLKLEQQRTKEELEAQLEEAHKECQAALQKLKDERLRSEELQFRLDENELLLADIQGEEGKREDIAEIDQKRQVEKEKSPVPAVSMVKEQEMSQLKAQLNTRMLEVDALNEEVQCLKDALKEGQSTIEHLKTDLSAAQDALSASEQQKTSQLAMAEGREREMEAKAREYGAKWDEAQRLILALVGLLFCLAGKREEVRGLREKLDTSNQGFLVERDDLLKTKELEIYELQEVAMMKEAQLSEAQDRIGELEKLLQELPPVDQASLYELQRERDDLLKTVSKLEVEMEKLEGENERLKKEKEAYTRALTDRDAKMGRVTDEVERLQASFRGYQEELQKRVEENAADRLAMEELRSLLEVERKRVDELQLTLEQVEEERNQLLQRETTSKTEMDELRLQLEDLEDRLFKSEESQATMEMSGEELEQMQKLIQSKDGEIKQLRAQLKVLESEVMNMDSVRKGAAALEVEKNALEKKVVDLQVAVAHSKNSLSNGERDSALSQVDFLNSVIVDMQRKNDELRARLEVYTSDPLASLYVSSRCLALFVPCRHPHVRDRVVGRRGRNGRSYEVRACSATSAIASTSTRRRTVPSNRPGGNPLLILDIGPTANPCDPTVMPVKVEE</sequence>
<dbReference type="GO" id="GO:0005634">
    <property type="term" value="C:nucleus"/>
    <property type="evidence" value="ECO:0007669"/>
    <property type="project" value="TreeGrafter"/>
</dbReference>
<dbReference type="EMBL" id="LR901399">
    <property type="protein sequence ID" value="CAD7248517.1"/>
    <property type="molecule type" value="Genomic_DNA"/>
</dbReference>
<feature type="coiled-coil region" evidence="1">
    <location>
        <begin position="579"/>
        <end position="873"/>
    </location>
</feature>
<dbReference type="InterPro" id="IPR000938">
    <property type="entry name" value="CAP-Gly_domain"/>
</dbReference>
<dbReference type="SUPFAM" id="SSF74924">
    <property type="entry name" value="Cap-Gly domain"/>
    <property type="match status" value="2"/>
</dbReference>
<evidence type="ECO:0000313" key="4">
    <source>
        <dbReference type="EMBL" id="CAD7248517.1"/>
    </source>
</evidence>
<evidence type="ECO:0000313" key="5">
    <source>
        <dbReference type="Proteomes" id="UP000677054"/>
    </source>
</evidence>
<protein>
    <recommendedName>
        <fullName evidence="3">CAP-Gly domain-containing protein</fullName>
    </recommendedName>
</protein>
<dbReference type="PANTHER" id="PTHR18916">
    <property type="entry name" value="DYNACTIN 1-RELATED MICROTUBULE-BINDING"/>
    <property type="match status" value="1"/>
</dbReference>
<feature type="compositionally biased region" description="Low complexity" evidence="2">
    <location>
        <begin position="215"/>
        <end position="226"/>
    </location>
</feature>
<name>A0A7R8XF75_9CRUS</name>
<dbReference type="SMART" id="SM01052">
    <property type="entry name" value="CAP_GLY"/>
    <property type="match status" value="2"/>
</dbReference>
<dbReference type="Gene3D" id="2.30.30.190">
    <property type="entry name" value="CAP Gly-rich-like domain"/>
    <property type="match status" value="2"/>
</dbReference>
<feature type="region of interest" description="Disordered" evidence="2">
    <location>
        <begin position="201"/>
        <end position="228"/>
    </location>
</feature>
<dbReference type="PANTHER" id="PTHR18916:SF82">
    <property type="entry name" value="CAP-GLY DOMAIN-CONTAINING PROTEIN"/>
    <property type="match status" value="1"/>
</dbReference>